<dbReference type="Gene3D" id="1.10.10.10">
    <property type="entry name" value="Winged helix-like DNA-binding domain superfamily/Winged helix DNA-binding domain"/>
    <property type="match status" value="1"/>
</dbReference>
<dbReference type="SMART" id="SM00862">
    <property type="entry name" value="Trans_reg_C"/>
    <property type="match status" value="1"/>
</dbReference>
<dbReference type="InterPro" id="IPR001789">
    <property type="entry name" value="Sig_transdc_resp-reg_receiver"/>
</dbReference>
<keyword evidence="4 7" id="KW-0238">DNA-binding</keyword>
<dbReference type="EMBL" id="FNJU01000015">
    <property type="protein sequence ID" value="SDP93729.1"/>
    <property type="molecule type" value="Genomic_DNA"/>
</dbReference>
<feature type="domain" description="Response regulatory" evidence="8">
    <location>
        <begin position="5"/>
        <end position="117"/>
    </location>
</feature>
<dbReference type="Gene3D" id="3.40.50.2300">
    <property type="match status" value="1"/>
</dbReference>
<evidence type="ECO:0000259" key="9">
    <source>
        <dbReference type="PROSITE" id="PS51755"/>
    </source>
</evidence>
<dbReference type="AlphaFoldDB" id="A0A1H0WT25"/>
<name>A0A1H0WT25_9BACI</name>
<evidence type="ECO:0000313" key="10">
    <source>
        <dbReference type="EMBL" id="SDP93729.1"/>
    </source>
</evidence>
<dbReference type="Gene3D" id="6.10.250.690">
    <property type="match status" value="1"/>
</dbReference>
<dbReference type="GO" id="GO:0006355">
    <property type="term" value="P:regulation of DNA-templated transcription"/>
    <property type="evidence" value="ECO:0007669"/>
    <property type="project" value="InterPro"/>
</dbReference>
<dbReference type="PANTHER" id="PTHR48111:SF1">
    <property type="entry name" value="TWO-COMPONENT RESPONSE REGULATOR ORR33"/>
    <property type="match status" value="1"/>
</dbReference>
<feature type="modified residue" description="4-aspartylphosphate" evidence="6">
    <location>
        <position position="53"/>
    </location>
</feature>
<dbReference type="PROSITE" id="PS51755">
    <property type="entry name" value="OMPR_PHOB"/>
    <property type="match status" value="1"/>
</dbReference>
<dbReference type="STRING" id="930152.SAMN05216565_11526"/>
<feature type="domain" description="OmpR/PhoB-type" evidence="9">
    <location>
        <begin position="131"/>
        <end position="230"/>
    </location>
</feature>
<dbReference type="Proteomes" id="UP000199159">
    <property type="component" value="Unassembled WGS sequence"/>
</dbReference>
<dbReference type="InterPro" id="IPR001867">
    <property type="entry name" value="OmpR/PhoB-type_DNA-bd"/>
</dbReference>
<proteinExistence type="predicted"/>
<dbReference type="SUPFAM" id="SSF52172">
    <property type="entry name" value="CheY-like"/>
    <property type="match status" value="1"/>
</dbReference>
<dbReference type="RefSeq" id="WP_090858740.1">
    <property type="nucleotide sequence ID" value="NZ_FNJU01000015.1"/>
</dbReference>
<keyword evidence="2" id="KW-0902">Two-component regulatory system</keyword>
<evidence type="ECO:0000259" key="8">
    <source>
        <dbReference type="PROSITE" id="PS50110"/>
    </source>
</evidence>
<dbReference type="SMART" id="SM00448">
    <property type="entry name" value="REC"/>
    <property type="match status" value="1"/>
</dbReference>
<dbReference type="GO" id="GO:0000976">
    <property type="term" value="F:transcription cis-regulatory region binding"/>
    <property type="evidence" value="ECO:0007669"/>
    <property type="project" value="TreeGrafter"/>
</dbReference>
<dbReference type="InterPro" id="IPR036388">
    <property type="entry name" value="WH-like_DNA-bd_sf"/>
</dbReference>
<dbReference type="GO" id="GO:0032993">
    <property type="term" value="C:protein-DNA complex"/>
    <property type="evidence" value="ECO:0007669"/>
    <property type="project" value="TreeGrafter"/>
</dbReference>
<dbReference type="OrthoDB" id="9790442at2"/>
<accession>A0A1H0WT25</accession>
<evidence type="ECO:0000256" key="7">
    <source>
        <dbReference type="PROSITE-ProRule" id="PRU01091"/>
    </source>
</evidence>
<dbReference type="FunFam" id="3.40.50.2300:FF:000001">
    <property type="entry name" value="DNA-binding response regulator PhoB"/>
    <property type="match status" value="1"/>
</dbReference>
<dbReference type="Pfam" id="PF00486">
    <property type="entry name" value="Trans_reg_C"/>
    <property type="match status" value="1"/>
</dbReference>
<keyword evidence="5" id="KW-0804">Transcription</keyword>
<dbReference type="Pfam" id="PF00072">
    <property type="entry name" value="Response_reg"/>
    <property type="match status" value="1"/>
</dbReference>
<evidence type="ECO:0000256" key="5">
    <source>
        <dbReference type="ARBA" id="ARBA00023163"/>
    </source>
</evidence>
<dbReference type="CDD" id="cd17574">
    <property type="entry name" value="REC_OmpR"/>
    <property type="match status" value="1"/>
</dbReference>
<evidence type="ECO:0000256" key="2">
    <source>
        <dbReference type="ARBA" id="ARBA00023012"/>
    </source>
</evidence>
<dbReference type="InterPro" id="IPR039420">
    <property type="entry name" value="WalR-like"/>
</dbReference>
<keyword evidence="3" id="KW-0805">Transcription regulation</keyword>
<reference evidence="11" key="1">
    <citation type="submission" date="2016-10" db="EMBL/GenBank/DDBJ databases">
        <authorList>
            <person name="Varghese N."/>
            <person name="Submissions S."/>
        </authorList>
    </citation>
    <scope>NUCLEOTIDE SEQUENCE [LARGE SCALE GENOMIC DNA]</scope>
    <source>
        <strain evidence="11">IBRC-M10078</strain>
    </source>
</reference>
<dbReference type="PROSITE" id="PS50110">
    <property type="entry name" value="RESPONSE_REGULATORY"/>
    <property type="match status" value="1"/>
</dbReference>
<evidence type="ECO:0000256" key="4">
    <source>
        <dbReference type="ARBA" id="ARBA00023125"/>
    </source>
</evidence>
<feature type="DNA-binding region" description="OmpR/PhoB-type" evidence="7">
    <location>
        <begin position="131"/>
        <end position="230"/>
    </location>
</feature>
<protein>
    <submittedName>
        <fullName evidence="10">Two-component system, OmpR family, response regulator ResD</fullName>
    </submittedName>
</protein>
<dbReference type="CDD" id="cd00383">
    <property type="entry name" value="trans_reg_C"/>
    <property type="match status" value="1"/>
</dbReference>
<organism evidence="10 11">
    <name type="scientific">Litchfieldia salsa</name>
    <dbReference type="NCBI Taxonomy" id="930152"/>
    <lineage>
        <taxon>Bacteria</taxon>
        <taxon>Bacillati</taxon>
        <taxon>Bacillota</taxon>
        <taxon>Bacilli</taxon>
        <taxon>Bacillales</taxon>
        <taxon>Bacillaceae</taxon>
        <taxon>Litchfieldia</taxon>
    </lineage>
</organism>
<dbReference type="GO" id="GO:0000156">
    <property type="term" value="F:phosphorelay response regulator activity"/>
    <property type="evidence" value="ECO:0007669"/>
    <property type="project" value="TreeGrafter"/>
</dbReference>
<keyword evidence="1 6" id="KW-0597">Phosphoprotein</keyword>
<evidence type="ECO:0000256" key="3">
    <source>
        <dbReference type="ARBA" id="ARBA00023015"/>
    </source>
</evidence>
<dbReference type="InterPro" id="IPR011006">
    <property type="entry name" value="CheY-like_superfamily"/>
</dbReference>
<keyword evidence="11" id="KW-1185">Reference proteome</keyword>
<evidence type="ECO:0000256" key="1">
    <source>
        <dbReference type="ARBA" id="ARBA00022553"/>
    </source>
</evidence>
<dbReference type="PANTHER" id="PTHR48111">
    <property type="entry name" value="REGULATOR OF RPOS"/>
    <property type="match status" value="1"/>
</dbReference>
<dbReference type="GO" id="GO:0005829">
    <property type="term" value="C:cytosol"/>
    <property type="evidence" value="ECO:0007669"/>
    <property type="project" value="TreeGrafter"/>
</dbReference>
<gene>
    <name evidence="10" type="ORF">SAMN05216565_11526</name>
</gene>
<sequence>MKKEKVLIVDDEWNMRQLLTIQLSSHFEIVTAGSGREALEYLKNEVVDLIILDLMMPDLDGWEVCKKIRETSQLPILMLTARGDIKDKVSGFNVGADDYLVKPFIPDELLVRSKALIRRSSVPNGSTLQSEGMIEVADLKMDQHQRQVFIGDQLLELTPKEYDLIQLFLLNPKTIFSRDMLLDHIWGIHDVLDIRTVDSHVKNVREKFRKNDLSFNPIKTVWGKGYKFQAPEEIK</sequence>
<evidence type="ECO:0000313" key="11">
    <source>
        <dbReference type="Proteomes" id="UP000199159"/>
    </source>
</evidence>
<evidence type="ECO:0000256" key="6">
    <source>
        <dbReference type="PROSITE-ProRule" id="PRU00169"/>
    </source>
</evidence>